<proteinExistence type="evidence at transcript level"/>
<feature type="signal peptide" evidence="2">
    <location>
        <begin position="1"/>
        <end position="20"/>
    </location>
</feature>
<feature type="chain" id="PRO_5009115796" evidence="2">
    <location>
        <begin position="21"/>
        <end position="84"/>
    </location>
</feature>
<feature type="region of interest" description="Disordered" evidence="1">
    <location>
        <begin position="41"/>
        <end position="84"/>
    </location>
</feature>
<evidence type="ECO:0000256" key="2">
    <source>
        <dbReference type="SAM" id="SignalP"/>
    </source>
</evidence>
<protein>
    <submittedName>
        <fullName evidence="3">Putative secreted protein</fullName>
    </submittedName>
</protein>
<reference evidence="3" key="1">
    <citation type="journal article" date="2017" name="Front. Cell. Infect. Microbiol.">
        <title>The Distinct Transcriptional Response of the Midgut of Amblyomma sculptum and Amblyomma aureolatum Ticks to Rickettsia rickettsii Correlates to Their Differences in Susceptibility to Infection.</title>
        <authorList>
            <person name="Martins L.A."/>
            <person name="Galletti M.F.B.M."/>
            <person name="Ribeiro J.M."/>
            <person name="Fujita A."/>
            <person name="Costa F.B."/>
            <person name="Labruna M.B."/>
            <person name="Daffre S."/>
            <person name="Fogaca A.C."/>
        </authorList>
    </citation>
    <scope>NUCLEOTIDE SEQUENCE</scope>
</reference>
<dbReference type="EMBL" id="GFAC01006525">
    <property type="protein sequence ID" value="JAT92663.1"/>
    <property type="molecule type" value="mRNA"/>
</dbReference>
<evidence type="ECO:0000313" key="3">
    <source>
        <dbReference type="EMBL" id="JAT92663.1"/>
    </source>
</evidence>
<sequence length="84" mass="8998">MSKIFALLLVLTIATSVILAKPKDMGPSGFVDTALKARSNPDLEYDDEDSTDPATNDSGPAVTARPHLRNTTGPSDFETIPSMY</sequence>
<dbReference type="AlphaFoldDB" id="A0A1E1X059"/>
<accession>A0A1E1X059</accession>
<evidence type="ECO:0000256" key="1">
    <source>
        <dbReference type="SAM" id="MobiDB-lite"/>
    </source>
</evidence>
<keyword evidence="2" id="KW-0732">Signal</keyword>
<name>A0A1E1X059_9ACAR</name>
<organism evidence="3">
    <name type="scientific">Amblyomma aureolatum</name>
    <dbReference type="NCBI Taxonomy" id="187763"/>
    <lineage>
        <taxon>Eukaryota</taxon>
        <taxon>Metazoa</taxon>
        <taxon>Ecdysozoa</taxon>
        <taxon>Arthropoda</taxon>
        <taxon>Chelicerata</taxon>
        <taxon>Arachnida</taxon>
        <taxon>Acari</taxon>
        <taxon>Parasitiformes</taxon>
        <taxon>Ixodida</taxon>
        <taxon>Ixodoidea</taxon>
        <taxon>Ixodidae</taxon>
        <taxon>Amblyomminae</taxon>
        <taxon>Amblyomma</taxon>
    </lineage>
</organism>